<keyword evidence="2" id="KW-1185">Reference proteome</keyword>
<sequence>MAEFALGLTNSAVAGTVSRVKSAIEEEVDIKERVQEDLQFITGEFQMMQSFLRGANTADRAAKNQVVRMWVKQLRDLAFDVEDCVEFIVHLDSPPWTNWLWRVLPSCCKEGAPPLPLDEAVAEIKRLKARVVDVSLRNTRYNVMTDSTTMAYQQEMLPALATATASSSSSAAAFHILKEVWHAAGKLHGTNTCLKHLLCDDGNELQVVSLWPGSRSTGADLHRSELSCIIREAYNDPKIHGEFECCAWVKLTAGSFNIEEFLNSLIAQFCSSLSARSQLAAAGSKAELMQQVNSKRYLLVIQGISTMDEWDAIKMYMPNNYNGSRIIVSAQQLRPAILCTRYPYKVSELARFSNGQSLCAFSKVSQTNDPVPSFALFALITELNTENSKLQNPSVCFSE</sequence>
<accession>A0ACD5UHB7</accession>
<protein>
    <submittedName>
        <fullName evidence="1">Uncharacterized protein</fullName>
    </submittedName>
</protein>
<proteinExistence type="predicted"/>
<name>A0ACD5UHB7_AVESA</name>
<organism evidence="1 2">
    <name type="scientific">Avena sativa</name>
    <name type="common">Oat</name>
    <dbReference type="NCBI Taxonomy" id="4498"/>
    <lineage>
        <taxon>Eukaryota</taxon>
        <taxon>Viridiplantae</taxon>
        <taxon>Streptophyta</taxon>
        <taxon>Embryophyta</taxon>
        <taxon>Tracheophyta</taxon>
        <taxon>Spermatophyta</taxon>
        <taxon>Magnoliopsida</taxon>
        <taxon>Liliopsida</taxon>
        <taxon>Poales</taxon>
        <taxon>Poaceae</taxon>
        <taxon>BOP clade</taxon>
        <taxon>Pooideae</taxon>
        <taxon>Poodae</taxon>
        <taxon>Poeae</taxon>
        <taxon>Poeae Chloroplast Group 1 (Aveneae type)</taxon>
        <taxon>Aveninae</taxon>
        <taxon>Avena</taxon>
    </lineage>
</organism>
<reference evidence="1" key="2">
    <citation type="submission" date="2025-09" db="UniProtKB">
        <authorList>
            <consortium name="EnsemblPlants"/>
        </authorList>
    </citation>
    <scope>IDENTIFICATION</scope>
</reference>
<dbReference type="EnsemblPlants" id="AVESA.00010b.r2.2AG0251720.1">
    <property type="protein sequence ID" value="AVESA.00010b.r2.2AG0251720.1.CDS"/>
    <property type="gene ID" value="AVESA.00010b.r2.2AG0251720"/>
</dbReference>
<evidence type="ECO:0000313" key="1">
    <source>
        <dbReference type="EnsemblPlants" id="AVESA.00010b.r2.2AG0251720.1.CDS"/>
    </source>
</evidence>
<dbReference type="Proteomes" id="UP001732700">
    <property type="component" value="Chromosome 2A"/>
</dbReference>
<evidence type="ECO:0000313" key="2">
    <source>
        <dbReference type="Proteomes" id="UP001732700"/>
    </source>
</evidence>
<reference evidence="1" key="1">
    <citation type="submission" date="2021-05" db="EMBL/GenBank/DDBJ databases">
        <authorList>
            <person name="Scholz U."/>
            <person name="Mascher M."/>
            <person name="Fiebig A."/>
        </authorList>
    </citation>
    <scope>NUCLEOTIDE SEQUENCE [LARGE SCALE GENOMIC DNA]</scope>
</reference>